<proteinExistence type="predicted"/>
<evidence type="ECO:0000313" key="2">
    <source>
        <dbReference type="EMBL" id="MBP1852144.1"/>
    </source>
</evidence>
<sequence>MTPRQQETARRIADSALERGQGPTREEARREFGLRDGQLTDTVIDEAARLYVAGTERRVA</sequence>
<feature type="compositionally biased region" description="Basic and acidic residues" evidence="1">
    <location>
        <begin position="7"/>
        <end position="17"/>
    </location>
</feature>
<evidence type="ECO:0000256" key="1">
    <source>
        <dbReference type="SAM" id="MobiDB-lite"/>
    </source>
</evidence>
<evidence type="ECO:0000313" key="3">
    <source>
        <dbReference type="Proteomes" id="UP000759443"/>
    </source>
</evidence>
<dbReference type="EMBL" id="JAGGJU010000010">
    <property type="protein sequence ID" value="MBP1852144.1"/>
    <property type="molecule type" value="Genomic_DNA"/>
</dbReference>
<reference evidence="2 3" key="1">
    <citation type="submission" date="2021-03" db="EMBL/GenBank/DDBJ databases">
        <title>Genomic Encyclopedia of Type Strains, Phase IV (KMG-IV): sequencing the most valuable type-strain genomes for metagenomic binning, comparative biology and taxonomic classification.</title>
        <authorList>
            <person name="Goeker M."/>
        </authorList>
    </citation>
    <scope>NUCLEOTIDE SEQUENCE [LARGE SCALE GENOMIC DNA]</scope>
    <source>
        <strain evidence="2 3">DSM 21600</strain>
    </source>
</reference>
<accession>A0ABS4E2I9</accession>
<protein>
    <recommendedName>
        <fullName evidence="4">Antitoxin VbhA domain-containing protein</fullName>
    </recommendedName>
</protein>
<dbReference type="RefSeq" id="WP_209946990.1">
    <property type="nucleotide sequence ID" value="NZ_JAGGJU010000010.1"/>
</dbReference>
<organism evidence="2 3">
    <name type="scientific">Rhizobium halophytocola</name>
    <dbReference type="NCBI Taxonomy" id="735519"/>
    <lineage>
        <taxon>Bacteria</taxon>
        <taxon>Pseudomonadati</taxon>
        <taxon>Pseudomonadota</taxon>
        <taxon>Alphaproteobacteria</taxon>
        <taxon>Hyphomicrobiales</taxon>
        <taxon>Rhizobiaceae</taxon>
        <taxon>Rhizobium/Agrobacterium group</taxon>
        <taxon>Rhizobium</taxon>
    </lineage>
</organism>
<name>A0ABS4E2I9_9HYPH</name>
<gene>
    <name evidence="2" type="ORF">J2Z17_003599</name>
</gene>
<comment type="caution">
    <text evidence="2">The sequence shown here is derived from an EMBL/GenBank/DDBJ whole genome shotgun (WGS) entry which is preliminary data.</text>
</comment>
<dbReference type="Proteomes" id="UP000759443">
    <property type="component" value="Unassembled WGS sequence"/>
</dbReference>
<feature type="region of interest" description="Disordered" evidence="1">
    <location>
        <begin position="1"/>
        <end position="30"/>
    </location>
</feature>
<keyword evidence="3" id="KW-1185">Reference proteome</keyword>
<evidence type="ECO:0008006" key="4">
    <source>
        <dbReference type="Google" id="ProtNLM"/>
    </source>
</evidence>